<dbReference type="SUPFAM" id="SSF51230">
    <property type="entry name" value="Single hybrid motif"/>
    <property type="match status" value="1"/>
</dbReference>
<sequence length="509" mass="56493">MPLQAKIRSFQLRPFLSTDLSFPRAGAIAARHIRAIDGTNGASAQMGFKVANGFSMETSLYPNLLDASGDTLRGTSTYIHGVLNPQAFFVLRNEEASCELERALNKRETLYLEKHKAGSLADLAIDWQRRLTSKLKHLEALETSIGERHAKLDKLYSSWQIQRYTPDGTPDGGPVPAKDYAYKPETHSEYLKNAVVEREGDFPWDSPGAETVSSVITKNKSLPVGTVNIGSHTNINAVTTGAQGEEERKHKHISSPTFNLPTSGLTEAAAAALATLPLPIDDNGAVTPATLALLVSVIGNLKRYVAQESETFYPTNRSTRFNEDARCPWEEELSRWHRELSALEEEIIQQQTYNRRLAELERIWTLELKQMELDAKRAMLAYADSFLTSPIAGTVTHVYKDAGEYVQAGEPIMRVESSDHFLLVGVINCHQPVRLGMVAVVKLLNVLEDGGNIQLKGSVVSIRGHDSDNDEWEVVVELDKVANLLDQIPLNYTFDRGSYQMPEAEMTLT</sequence>
<dbReference type="EMBL" id="BKAG01000026">
    <property type="protein sequence ID" value="GEP44143.1"/>
    <property type="molecule type" value="Genomic_DNA"/>
</dbReference>
<evidence type="ECO:0000313" key="1">
    <source>
        <dbReference type="EMBL" id="GEP44143.1"/>
    </source>
</evidence>
<name>A0A512MBN8_9BACT</name>
<protein>
    <recommendedName>
        <fullName evidence="3">RND efflux pump membrane fusion protein barrel-sandwich domain-containing protein</fullName>
    </recommendedName>
</protein>
<accession>A0A512MBN8</accession>
<organism evidence="1 2">
    <name type="scientific">Brevifollis gellanilyticus</name>
    <dbReference type="NCBI Taxonomy" id="748831"/>
    <lineage>
        <taxon>Bacteria</taxon>
        <taxon>Pseudomonadati</taxon>
        <taxon>Verrucomicrobiota</taxon>
        <taxon>Verrucomicrobiia</taxon>
        <taxon>Verrucomicrobiales</taxon>
        <taxon>Verrucomicrobiaceae</taxon>
    </lineage>
</organism>
<dbReference type="OrthoDB" id="259333at2"/>
<dbReference type="InterPro" id="IPR011053">
    <property type="entry name" value="Single_hybrid_motif"/>
</dbReference>
<dbReference type="Proteomes" id="UP000321577">
    <property type="component" value="Unassembled WGS sequence"/>
</dbReference>
<evidence type="ECO:0000313" key="2">
    <source>
        <dbReference type="Proteomes" id="UP000321577"/>
    </source>
</evidence>
<dbReference type="AlphaFoldDB" id="A0A512MBN8"/>
<proteinExistence type="predicted"/>
<gene>
    <name evidence="1" type="ORF">BGE01nite_34340</name>
</gene>
<evidence type="ECO:0008006" key="3">
    <source>
        <dbReference type="Google" id="ProtNLM"/>
    </source>
</evidence>
<reference evidence="1 2" key="1">
    <citation type="submission" date="2019-07" db="EMBL/GenBank/DDBJ databases">
        <title>Whole genome shotgun sequence of Brevifollis gellanilyticus NBRC 108608.</title>
        <authorList>
            <person name="Hosoyama A."/>
            <person name="Uohara A."/>
            <person name="Ohji S."/>
            <person name="Ichikawa N."/>
        </authorList>
    </citation>
    <scope>NUCLEOTIDE SEQUENCE [LARGE SCALE GENOMIC DNA]</scope>
    <source>
        <strain evidence="1 2">NBRC 108608</strain>
    </source>
</reference>
<dbReference type="Gene3D" id="2.40.50.100">
    <property type="match status" value="1"/>
</dbReference>
<dbReference type="RefSeq" id="WP_146851806.1">
    <property type="nucleotide sequence ID" value="NZ_BKAG01000026.1"/>
</dbReference>
<comment type="caution">
    <text evidence="1">The sequence shown here is derived from an EMBL/GenBank/DDBJ whole genome shotgun (WGS) entry which is preliminary data.</text>
</comment>
<keyword evidence="2" id="KW-1185">Reference proteome</keyword>